<proteinExistence type="predicted"/>
<name>G4Z584_PHYSP</name>
<dbReference type="InParanoid" id="G4Z584"/>
<sequence length="233" mass="26315">MGRRLKSPNDLLRRASVEEAGKLTSYHRRLLAAMTSSRECAEVARTREQERQARYYDRRVTQKREFVAGDRAWLYKPPRGPKATKLVLRWLGPVRVIEPAGYDNYLVKRENVSGVPEQSLAHVSFLISYHHPATFLKMAAADIEEQLEYGDALQLEANEAAAATVVRAEVAPVRAAAREWAAQRREGGRGVAEAGEHVDVMRCGEVEANLRLTFTRIWICLGINCRGDADWLK</sequence>
<reference evidence="1 2" key="1">
    <citation type="journal article" date="2006" name="Science">
        <title>Phytophthora genome sequences uncover evolutionary origins and mechanisms of pathogenesis.</title>
        <authorList>
            <person name="Tyler B.M."/>
            <person name="Tripathy S."/>
            <person name="Zhang X."/>
            <person name="Dehal P."/>
            <person name="Jiang R.H."/>
            <person name="Aerts A."/>
            <person name="Arredondo F.D."/>
            <person name="Baxter L."/>
            <person name="Bensasson D."/>
            <person name="Beynon J.L."/>
            <person name="Chapman J."/>
            <person name="Damasceno C.M."/>
            <person name="Dorrance A.E."/>
            <person name="Dou D."/>
            <person name="Dickerman A.W."/>
            <person name="Dubchak I.L."/>
            <person name="Garbelotto M."/>
            <person name="Gijzen M."/>
            <person name="Gordon S.G."/>
            <person name="Govers F."/>
            <person name="Grunwald N.J."/>
            <person name="Huang W."/>
            <person name="Ivors K.L."/>
            <person name="Jones R.W."/>
            <person name="Kamoun S."/>
            <person name="Krampis K."/>
            <person name="Lamour K.H."/>
            <person name="Lee M.K."/>
            <person name="McDonald W.H."/>
            <person name="Medina M."/>
            <person name="Meijer H.J."/>
            <person name="Nordberg E.K."/>
            <person name="Maclean D.J."/>
            <person name="Ospina-Giraldo M.D."/>
            <person name="Morris P.F."/>
            <person name="Phuntumart V."/>
            <person name="Putnam N.H."/>
            <person name="Rash S."/>
            <person name="Rose J.K."/>
            <person name="Sakihama Y."/>
            <person name="Salamov A.A."/>
            <person name="Savidor A."/>
            <person name="Scheuring C.F."/>
            <person name="Smith B.M."/>
            <person name="Sobral B.W."/>
            <person name="Terry A."/>
            <person name="Torto-Alalibo T.A."/>
            <person name="Win J."/>
            <person name="Xu Z."/>
            <person name="Zhang H."/>
            <person name="Grigoriev I.V."/>
            <person name="Rokhsar D.S."/>
            <person name="Boore J.L."/>
        </authorList>
    </citation>
    <scope>NUCLEOTIDE SEQUENCE [LARGE SCALE GENOMIC DNA]</scope>
    <source>
        <strain evidence="1 2">P6497</strain>
    </source>
</reference>
<dbReference type="RefSeq" id="XP_009522944.1">
    <property type="nucleotide sequence ID" value="XM_009524649.1"/>
</dbReference>
<evidence type="ECO:0000313" key="1">
    <source>
        <dbReference type="EMBL" id="EGZ20227.1"/>
    </source>
</evidence>
<organism evidence="1 2">
    <name type="scientific">Phytophthora sojae (strain P6497)</name>
    <name type="common">Soybean stem and root rot agent</name>
    <name type="synonym">Phytophthora megasperma f. sp. glycines</name>
    <dbReference type="NCBI Taxonomy" id="1094619"/>
    <lineage>
        <taxon>Eukaryota</taxon>
        <taxon>Sar</taxon>
        <taxon>Stramenopiles</taxon>
        <taxon>Oomycota</taxon>
        <taxon>Peronosporomycetes</taxon>
        <taxon>Peronosporales</taxon>
        <taxon>Peronosporaceae</taxon>
        <taxon>Phytophthora</taxon>
    </lineage>
</organism>
<dbReference type="EMBL" id="JH159153">
    <property type="protein sequence ID" value="EGZ20227.1"/>
    <property type="molecule type" value="Genomic_DNA"/>
</dbReference>
<dbReference type="OMA" id="EPEWHIA"/>
<keyword evidence="2" id="KW-1185">Reference proteome</keyword>
<evidence type="ECO:0000313" key="2">
    <source>
        <dbReference type="Proteomes" id="UP000002640"/>
    </source>
</evidence>
<protein>
    <submittedName>
        <fullName evidence="1">Uncharacterized protein</fullName>
    </submittedName>
</protein>
<dbReference type="GeneID" id="20656653"/>
<dbReference type="AlphaFoldDB" id="G4Z584"/>
<dbReference type="KEGG" id="psoj:PHYSODRAFT_491041"/>
<gene>
    <name evidence="1" type="ORF">PHYSODRAFT_491041</name>
</gene>
<accession>G4Z584</accession>
<dbReference type="Proteomes" id="UP000002640">
    <property type="component" value="Unassembled WGS sequence"/>
</dbReference>